<evidence type="ECO:0000313" key="11">
    <source>
        <dbReference type="WBParaSite" id="Csp11.Scaffold629.g14739.t1"/>
    </source>
</evidence>
<feature type="compositionally biased region" description="Basic and acidic residues" evidence="8">
    <location>
        <begin position="263"/>
        <end position="274"/>
    </location>
</feature>
<dbReference type="Proteomes" id="UP000095282">
    <property type="component" value="Unplaced"/>
</dbReference>
<dbReference type="SUPFAM" id="SSF82199">
    <property type="entry name" value="SET domain"/>
    <property type="match status" value="1"/>
</dbReference>
<keyword evidence="5" id="KW-0949">S-adenosyl-L-methionine</keyword>
<protein>
    <submittedName>
        <fullName evidence="11">SET domain-containing protein</fullName>
    </submittedName>
</protein>
<dbReference type="GO" id="GO:0008168">
    <property type="term" value="F:methyltransferase activity"/>
    <property type="evidence" value="ECO:0007669"/>
    <property type="project" value="UniProtKB-KW"/>
</dbReference>
<sequence>MVTTEELVRLVQDGDSSEDENDDPHGTENRRNSGESEEEEVIEVPRGGVYGKSDKDRPKPADEEPNRISDNDARSQRGGGGVSPNRQEIMPMRETQNTMRLRNDSAKMAGKESESDKESNGNLNTMRLRSKTDDSAGNESDKEIILTRRSASALSRPRSSNGKFVNRKRSAKIVVAEGEIPESPRITRSRRLSETSKRVRSRSESSVAPSPIKLRNRVRKCSESAQAPPAKRSNSTPSKGKKRNNENSIPIGEPIRKYPKRGVNKEEEDPRRGATYEGEEEKGRKQKIDIQEVDENLIHRPTVLVVDNKISKSYMISDRIKAISKFNFLVPRICTEARKGDLHGEWSRKVEKMQWPGIPKNKFSLSQQRTDWGTNPENEWLVQGLFEDFQSTDSKKYRVLYEGWTCLSTALTDKTEIEETAPDMVKLLNVKNTFTAKVEQIFKKQGREFHHEKIVWGVPDSPFWLWQDLSYFHSMLHKEQGLAPIWYQYSMRGTIKPPRFAYTPINVVQIDVIRMCRKRIENKTFNELIKWRNIGCYRNMKTIQNQACENKEHCVCDRRYTLLHGNSNAYNGHRFSRNVVVLPDGRIDLNSFRKSDARIVYECSDRCGCSWKCPRRQLQRGQQKPLFGTEDGRDRRAKEIAEKKKGKSAASAEEKQIEKDLGEENLEASYEADFKVLEHPLVISAKFVGNVARFINHSCNPNTRFMETYSRRFENDPLIPRIAVYAVEDIELGEEVTCNYYDSRDAPERQRESVKCLCNTTPCMKYLPLG</sequence>
<keyword evidence="4" id="KW-0808">Transferase</keyword>
<evidence type="ECO:0000256" key="8">
    <source>
        <dbReference type="SAM" id="MobiDB-lite"/>
    </source>
</evidence>
<evidence type="ECO:0000256" key="2">
    <source>
        <dbReference type="ARBA" id="ARBA00022454"/>
    </source>
</evidence>
<comment type="subcellular location">
    <subcellularLocation>
        <location evidence="1">Chromosome</location>
    </subcellularLocation>
</comment>
<dbReference type="SMART" id="SM00317">
    <property type="entry name" value="SET"/>
    <property type="match status" value="1"/>
</dbReference>
<name>A0A1I7U4E5_9PELO</name>
<dbReference type="PANTHER" id="PTHR46223">
    <property type="entry name" value="HISTONE-LYSINE N-METHYLTRANSFERASE SUV39H"/>
    <property type="match status" value="1"/>
</dbReference>
<evidence type="ECO:0000256" key="5">
    <source>
        <dbReference type="ARBA" id="ARBA00022691"/>
    </source>
</evidence>
<dbReference type="WBParaSite" id="Csp11.Scaffold629.g14739.t1">
    <property type="protein sequence ID" value="Csp11.Scaffold629.g14739.t1"/>
    <property type="gene ID" value="Csp11.Scaffold629.g14739"/>
</dbReference>
<dbReference type="Gene3D" id="2.170.270.10">
    <property type="entry name" value="SET domain"/>
    <property type="match status" value="2"/>
</dbReference>
<dbReference type="Pfam" id="PF00856">
    <property type="entry name" value="SET"/>
    <property type="match status" value="1"/>
</dbReference>
<dbReference type="PROSITE" id="PS50280">
    <property type="entry name" value="SET"/>
    <property type="match status" value="1"/>
</dbReference>
<feature type="compositionally biased region" description="Basic and acidic residues" evidence="8">
    <location>
        <begin position="52"/>
        <end position="75"/>
    </location>
</feature>
<evidence type="ECO:0000256" key="4">
    <source>
        <dbReference type="ARBA" id="ARBA00022679"/>
    </source>
</evidence>
<feature type="region of interest" description="Disordered" evidence="8">
    <location>
        <begin position="1"/>
        <end position="287"/>
    </location>
</feature>
<evidence type="ECO:0000259" key="9">
    <source>
        <dbReference type="PROSITE" id="PS50280"/>
    </source>
</evidence>
<dbReference type="GO" id="GO:0005694">
    <property type="term" value="C:chromosome"/>
    <property type="evidence" value="ECO:0007669"/>
    <property type="project" value="UniProtKB-SubCell"/>
</dbReference>
<feature type="domain" description="SET" evidence="9">
    <location>
        <begin position="627"/>
        <end position="741"/>
    </location>
</feature>
<evidence type="ECO:0000256" key="7">
    <source>
        <dbReference type="ARBA" id="ARBA00022833"/>
    </source>
</evidence>
<keyword evidence="3" id="KW-0489">Methyltransferase</keyword>
<dbReference type="eggNOG" id="KOG1082">
    <property type="taxonomic scope" value="Eukaryota"/>
</dbReference>
<dbReference type="GO" id="GO:0032259">
    <property type="term" value="P:methylation"/>
    <property type="evidence" value="ECO:0007669"/>
    <property type="project" value="UniProtKB-KW"/>
</dbReference>
<accession>A0A1I7U4E5</accession>
<evidence type="ECO:0000256" key="6">
    <source>
        <dbReference type="ARBA" id="ARBA00022723"/>
    </source>
</evidence>
<dbReference type="PANTHER" id="PTHR46223:SF3">
    <property type="entry name" value="HISTONE-LYSINE N-METHYLTRANSFERASE SET-23"/>
    <property type="match status" value="1"/>
</dbReference>
<dbReference type="STRING" id="1561998.A0A1I7U4E5"/>
<dbReference type="InterPro" id="IPR046341">
    <property type="entry name" value="SET_dom_sf"/>
</dbReference>
<keyword evidence="10" id="KW-1185">Reference proteome</keyword>
<proteinExistence type="predicted"/>
<reference evidence="11" key="1">
    <citation type="submission" date="2016-11" db="UniProtKB">
        <authorList>
            <consortium name="WormBaseParasite"/>
        </authorList>
    </citation>
    <scope>IDENTIFICATION</scope>
</reference>
<dbReference type="InterPro" id="IPR001214">
    <property type="entry name" value="SET_dom"/>
</dbReference>
<organism evidence="10 11">
    <name type="scientific">Caenorhabditis tropicalis</name>
    <dbReference type="NCBI Taxonomy" id="1561998"/>
    <lineage>
        <taxon>Eukaryota</taxon>
        <taxon>Metazoa</taxon>
        <taxon>Ecdysozoa</taxon>
        <taxon>Nematoda</taxon>
        <taxon>Chromadorea</taxon>
        <taxon>Rhabditida</taxon>
        <taxon>Rhabditina</taxon>
        <taxon>Rhabditomorpha</taxon>
        <taxon>Rhabditoidea</taxon>
        <taxon>Rhabditidae</taxon>
        <taxon>Peloderinae</taxon>
        <taxon>Caenorhabditis</taxon>
    </lineage>
</organism>
<evidence type="ECO:0000313" key="10">
    <source>
        <dbReference type="Proteomes" id="UP000095282"/>
    </source>
</evidence>
<keyword evidence="7" id="KW-0862">Zinc</keyword>
<keyword evidence="6" id="KW-0479">Metal-binding</keyword>
<feature type="compositionally biased region" description="Basic and acidic residues" evidence="8">
    <location>
        <begin position="130"/>
        <end position="146"/>
    </location>
</feature>
<feature type="compositionally biased region" description="Basic and acidic residues" evidence="8">
    <location>
        <begin position="23"/>
        <end position="34"/>
    </location>
</feature>
<feature type="compositionally biased region" description="Basic and acidic residues" evidence="8">
    <location>
        <begin position="101"/>
        <end position="119"/>
    </location>
</feature>
<dbReference type="InterPro" id="IPR050973">
    <property type="entry name" value="H3K9_Histone-Lys_N-MTase"/>
</dbReference>
<feature type="compositionally biased region" description="Basic and acidic residues" evidence="8">
    <location>
        <begin position="191"/>
        <end position="203"/>
    </location>
</feature>
<evidence type="ECO:0000256" key="3">
    <source>
        <dbReference type="ARBA" id="ARBA00022603"/>
    </source>
</evidence>
<dbReference type="GO" id="GO:0046872">
    <property type="term" value="F:metal ion binding"/>
    <property type="evidence" value="ECO:0007669"/>
    <property type="project" value="UniProtKB-KW"/>
</dbReference>
<evidence type="ECO:0000256" key="1">
    <source>
        <dbReference type="ARBA" id="ARBA00004286"/>
    </source>
</evidence>
<keyword evidence="2" id="KW-0158">Chromosome</keyword>
<dbReference type="AlphaFoldDB" id="A0A1I7U4E5"/>
<feature type="compositionally biased region" description="Low complexity" evidence="8">
    <location>
        <begin position="148"/>
        <end position="160"/>
    </location>
</feature>